<dbReference type="Proteomes" id="UP000007799">
    <property type="component" value="Unassembled WGS sequence"/>
</dbReference>
<gene>
    <name evidence="2" type="ORF">PTSG_11942</name>
</gene>
<dbReference type="RefSeq" id="XP_004996464.1">
    <property type="nucleotide sequence ID" value="XM_004996407.1"/>
</dbReference>
<evidence type="ECO:0000313" key="3">
    <source>
        <dbReference type="Proteomes" id="UP000007799"/>
    </source>
</evidence>
<dbReference type="KEGG" id="sre:PTSG_11942"/>
<dbReference type="InParanoid" id="F2U3T7"/>
<sequence length="98" mass="10453">MPAEKGIIHYGYIPRSTSSGTRGAGGDLTGIQRPQLQCPSQQIVRRCLLMLAINTAPHAAIAVQWSGGVLASNRNINDEHQEAPPANAESVLVIDPVR</sequence>
<evidence type="ECO:0000313" key="2">
    <source>
        <dbReference type="EMBL" id="EGD82281.1"/>
    </source>
</evidence>
<dbReference type="GeneID" id="16077049"/>
<accession>F2U3T7</accession>
<dbReference type="EMBL" id="GL832960">
    <property type="protein sequence ID" value="EGD82281.1"/>
    <property type="molecule type" value="Genomic_DNA"/>
</dbReference>
<protein>
    <submittedName>
        <fullName evidence="2">Uncharacterized protein</fullName>
    </submittedName>
</protein>
<proteinExistence type="predicted"/>
<dbReference type="AlphaFoldDB" id="F2U3T7"/>
<feature type="region of interest" description="Disordered" evidence="1">
    <location>
        <begin position="79"/>
        <end position="98"/>
    </location>
</feature>
<name>F2U3T7_SALR5</name>
<reference evidence="2" key="1">
    <citation type="submission" date="2009-08" db="EMBL/GenBank/DDBJ databases">
        <title>Annotation of Salpingoeca rosetta.</title>
        <authorList>
            <consortium name="The Broad Institute Genome Sequencing Platform"/>
            <person name="Russ C."/>
            <person name="Cuomo C."/>
            <person name="Burger G."/>
            <person name="Gray M.W."/>
            <person name="Holland P.W.H."/>
            <person name="King N."/>
            <person name="Lang F.B.F."/>
            <person name="Roger A.J."/>
            <person name="Ruiz-Trillo I."/>
            <person name="Young S.K."/>
            <person name="Zeng Q."/>
            <person name="Gargeya S."/>
            <person name="Alvarado L."/>
            <person name="Berlin A."/>
            <person name="Chapman S.B."/>
            <person name="Chen Z."/>
            <person name="Freedman E."/>
            <person name="Gellesch M."/>
            <person name="Goldberg J."/>
            <person name="Griggs A."/>
            <person name="Gujja S."/>
            <person name="Heilman E."/>
            <person name="Heiman D."/>
            <person name="Howarth C."/>
            <person name="Mehta T."/>
            <person name="Neiman D."/>
            <person name="Pearson M."/>
            <person name="Roberts A."/>
            <person name="Saif S."/>
            <person name="Shea T."/>
            <person name="Shenoy N."/>
            <person name="Sisk P."/>
            <person name="Stolte C."/>
            <person name="Sykes S."/>
            <person name="White J."/>
            <person name="Yandava C."/>
            <person name="Haas B."/>
            <person name="Nusbaum C."/>
            <person name="Birren B."/>
        </authorList>
    </citation>
    <scope>NUCLEOTIDE SEQUENCE [LARGE SCALE GENOMIC DNA]</scope>
    <source>
        <strain evidence="2">ATCC 50818</strain>
    </source>
</reference>
<keyword evidence="3" id="KW-1185">Reference proteome</keyword>
<evidence type="ECO:0000256" key="1">
    <source>
        <dbReference type="SAM" id="MobiDB-lite"/>
    </source>
</evidence>
<organism evidence="3">
    <name type="scientific">Salpingoeca rosetta (strain ATCC 50818 / BSB-021)</name>
    <dbReference type="NCBI Taxonomy" id="946362"/>
    <lineage>
        <taxon>Eukaryota</taxon>
        <taxon>Choanoflagellata</taxon>
        <taxon>Craspedida</taxon>
        <taxon>Salpingoecidae</taxon>
        <taxon>Salpingoeca</taxon>
    </lineage>
</organism>